<dbReference type="SUPFAM" id="SSF56349">
    <property type="entry name" value="DNA breaking-rejoining enzymes"/>
    <property type="match status" value="1"/>
</dbReference>
<protein>
    <submittedName>
        <fullName evidence="5">Phage integrase</fullName>
    </submittedName>
</protein>
<evidence type="ECO:0000313" key="6">
    <source>
        <dbReference type="Proteomes" id="UP000000490"/>
    </source>
</evidence>
<dbReference type="Pfam" id="PF00589">
    <property type="entry name" value="Phage_integrase"/>
    <property type="match status" value="1"/>
</dbReference>
<evidence type="ECO:0000313" key="5">
    <source>
        <dbReference type="EMBL" id="AEI35815.1"/>
    </source>
</evidence>
<accession>A0ABM5M9E2</accession>
<name>A0ABM5M9E2_FRAST</name>
<dbReference type="InterPro" id="IPR002104">
    <property type="entry name" value="Integrase_catalytic"/>
</dbReference>
<keyword evidence="2" id="KW-0229">DNA integration</keyword>
<keyword evidence="3" id="KW-0233">DNA recombination</keyword>
<proteinExistence type="inferred from homology"/>
<dbReference type="Gene3D" id="1.10.443.10">
    <property type="entry name" value="Intergrase catalytic core"/>
    <property type="match status" value="1"/>
</dbReference>
<keyword evidence="6" id="KW-1185">Reference proteome</keyword>
<evidence type="ECO:0000259" key="4">
    <source>
        <dbReference type="PROSITE" id="PS51898"/>
    </source>
</evidence>
<dbReference type="CDD" id="cd00801">
    <property type="entry name" value="INT_P4_C"/>
    <property type="match status" value="1"/>
</dbReference>
<dbReference type="PROSITE" id="PS51898">
    <property type="entry name" value="TYR_RECOMBINASE"/>
    <property type="match status" value="1"/>
</dbReference>
<feature type="domain" description="Tyr recombinase" evidence="4">
    <location>
        <begin position="27"/>
        <end position="223"/>
    </location>
</feature>
<comment type="similarity">
    <text evidence="1">Belongs to the 'phage' integrase family.</text>
</comment>
<evidence type="ECO:0000256" key="3">
    <source>
        <dbReference type="ARBA" id="ARBA00023172"/>
    </source>
</evidence>
<dbReference type="PANTHER" id="PTHR30629:SF2">
    <property type="entry name" value="PROPHAGE INTEGRASE INTS-RELATED"/>
    <property type="match status" value="1"/>
</dbReference>
<dbReference type="EMBL" id="CP002872">
    <property type="protein sequence ID" value="AEI35815.1"/>
    <property type="molecule type" value="Genomic_DNA"/>
</dbReference>
<organism evidence="5 6">
    <name type="scientific">Francisella salina</name>
    <dbReference type="NCBI Taxonomy" id="573569"/>
    <lineage>
        <taxon>Bacteria</taxon>
        <taxon>Pseudomonadati</taxon>
        <taxon>Pseudomonadota</taxon>
        <taxon>Gammaproteobacteria</taxon>
        <taxon>Thiotrichales</taxon>
        <taxon>Francisellaceae</taxon>
        <taxon>Francisella</taxon>
    </lineage>
</organism>
<evidence type="ECO:0000256" key="2">
    <source>
        <dbReference type="ARBA" id="ARBA00022908"/>
    </source>
</evidence>
<dbReference type="PANTHER" id="PTHR30629">
    <property type="entry name" value="PROPHAGE INTEGRASE"/>
    <property type="match status" value="1"/>
</dbReference>
<dbReference type="InterPro" id="IPR050808">
    <property type="entry name" value="Phage_Integrase"/>
</dbReference>
<dbReference type="Proteomes" id="UP000000490">
    <property type="component" value="Chromosome"/>
</dbReference>
<evidence type="ECO:0000256" key="1">
    <source>
        <dbReference type="ARBA" id="ARBA00008857"/>
    </source>
</evidence>
<dbReference type="InterPro" id="IPR013762">
    <property type="entry name" value="Integrase-like_cat_sf"/>
</dbReference>
<reference evidence="5" key="1">
    <citation type="submission" date="2011-05" db="EMBL/GenBank/DDBJ databases">
        <authorList>
            <person name="Kuske C.R."/>
            <person name="Challacombe J.F."/>
            <person name="Siddaramappa S."/>
            <person name="Petersen J.M."/>
            <person name="Bruce D.C."/>
        </authorList>
    </citation>
    <scope>NUCLEOTIDE SEQUENCE</scope>
    <source>
        <strain evidence="5">TX077308</strain>
    </source>
</reference>
<dbReference type="RefSeq" id="WP_013922653.1">
    <property type="nucleotide sequence ID" value="NC_015696.1"/>
</dbReference>
<dbReference type="InterPro" id="IPR011010">
    <property type="entry name" value="DNA_brk_join_enz"/>
</dbReference>
<sequence length="238" mass="27146">MASGYHDNNPIRELSTIKTKVSNKKYPFINPITQRAYLSSLLNDIDNYNGQIQTVKALQILPYIGFRPSMLAKLKWSEVYLDSNNHKKTPHILVSGDRMKSKDDFAQPLCNEAVKILQELKAINGNKEFVFSSYKGKPISTGALADAIQDRLGYNGVDKPKQTTHGFRHITSTILYSLQGKYRWSDTAIETVLDHKKQSKVQTTYNSYNYFDERVEMIRALADYINEVKESSNIIKLG</sequence>
<gene>
    <name evidence="5" type="ordered locus">F7308_0888</name>
</gene>